<proteinExistence type="predicted"/>
<comment type="caution">
    <text evidence="2">The sequence shown here is derived from an EMBL/GenBank/DDBJ whole genome shotgun (WGS) entry which is preliminary data.</text>
</comment>
<accession>A0ABV9LBZ4</accession>
<dbReference type="RefSeq" id="WP_380034229.1">
    <property type="nucleotide sequence ID" value="NZ_JBHSHB010000016.1"/>
</dbReference>
<evidence type="ECO:0000256" key="1">
    <source>
        <dbReference type="SAM" id="Phobius"/>
    </source>
</evidence>
<keyword evidence="1" id="KW-0472">Membrane</keyword>
<keyword evidence="3" id="KW-1185">Reference proteome</keyword>
<keyword evidence="1" id="KW-1133">Transmembrane helix</keyword>
<feature type="transmembrane region" description="Helical" evidence="1">
    <location>
        <begin position="83"/>
        <end position="104"/>
    </location>
</feature>
<gene>
    <name evidence="2" type="ORF">ACFO5T_10600</name>
</gene>
<dbReference type="EMBL" id="JBHSHB010000016">
    <property type="protein sequence ID" value="MFC4690877.1"/>
    <property type="molecule type" value="Genomic_DNA"/>
</dbReference>
<feature type="transmembrane region" description="Helical" evidence="1">
    <location>
        <begin position="147"/>
        <end position="171"/>
    </location>
</feature>
<evidence type="ECO:0000313" key="3">
    <source>
        <dbReference type="Proteomes" id="UP001595878"/>
    </source>
</evidence>
<dbReference type="InterPro" id="IPR025250">
    <property type="entry name" value="DUF4199"/>
</dbReference>
<organism evidence="2 3">
    <name type="scientific">Dokdonia genika</name>
    <dbReference type="NCBI Taxonomy" id="308113"/>
    <lineage>
        <taxon>Bacteria</taxon>
        <taxon>Pseudomonadati</taxon>
        <taxon>Bacteroidota</taxon>
        <taxon>Flavobacteriia</taxon>
        <taxon>Flavobacteriales</taxon>
        <taxon>Flavobacteriaceae</taxon>
        <taxon>Dokdonia</taxon>
    </lineage>
</organism>
<feature type="transmembrane region" description="Helical" evidence="1">
    <location>
        <begin position="14"/>
        <end position="35"/>
    </location>
</feature>
<keyword evidence="1" id="KW-0812">Transmembrane</keyword>
<dbReference type="Proteomes" id="UP001595878">
    <property type="component" value="Unassembled WGS sequence"/>
</dbReference>
<sequence length="180" mass="19767">MKIETTNTTTIKDVMIKFGVVLGVISILFNVVLYVTDNFLAPHWSLGVLNFVITIIIIVMALKAFKQGNGGFMKLGQSIKIGLGVSLIAALLGGIWLLILTQVLEPNYSELALDAARDQIIEMYPDMSDAQLDQSISFQEPFTKISFMLPVAIMMSLFFGFIISLIAGLILKKENPHADA</sequence>
<dbReference type="Pfam" id="PF13858">
    <property type="entry name" value="DUF4199"/>
    <property type="match status" value="1"/>
</dbReference>
<name>A0ABV9LBZ4_9FLAO</name>
<feature type="transmembrane region" description="Helical" evidence="1">
    <location>
        <begin position="41"/>
        <end position="62"/>
    </location>
</feature>
<reference evidence="3" key="1">
    <citation type="journal article" date="2019" name="Int. J. Syst. Evol. Microbiol.">
        <title>The Global Catalogue of Microorganisms (GCM) 10K type strain sequencing project: providing services to taxonomists for standard genome sequencing and annotation.</title>
        <authorList>
            <consortium name="The Broad Institute Genomics Platform"/>
            <consortium name="The Broad Institute Genome Sequencing Center for Infectious Disease"/>
            <person name="Wu L."/>
            <person name="Ma J."/>
        </authorList>
    </citation>
    <scope>NUCLEOTIDE SEQUENCE [LARGE SCALE GENOMIC DNA]</scope>
    <source>
        <strain evidence="3">CGMCC 4.7427</strain>
    </source>
</reference>
<protein>
    <submittedName>
        <fullName evidence="2">DUF4199 domain-containing protein</fullName>
    </submittedName>
</protein>
<evidence type="ECO:0000313" key="2">
    <source>
        <dbReference type="EMBL" id="MFC4690877.1"/>
    </source>
</evidence>